<sequence>MLPYQSRQLGLPKAAPLRSAPLGSRLRETLAEKRLYACIYKWHNCE</sequence>
<proteinExistence type="predicted"/>
<dbReference type="EMBL" id="UOEW01000149">
    <property type="protein sequence ID" value="VAW36709.1"/>
    <property type="molecule type" value="Genomic_DNA"/>
</dbReference>
<dbReference type="AlphaFoldDB" id="A0A3B0VIU3"/>
<evidence type="ECO:0000313" key="1">
    <source>
        <dbReference type="EMBL" id="VAW36709.1"/>
    </source>
</evidence>
<reference evidence="1" key="1">
    <citation type="submission" date="2018-06" db="EMBL/GenBank/DDBJ databases">
        <authorList>
            <person name="Zhirakovskaya E."/>
        </authorList>
    </citation>
    <scope>NUCLEOTIDE SEQUENCE</scope>
</reference>
<protein>
    <submittedName>
        <fullName evidence="1">Uncharacterized protein</fullName>
    </submittedName>
</protein>
<organism evidence="1">
    <name type="scientific">hydrothermal vent metagenome</name>
    <dbReference type="NCBI Taxonomy" id="652676"/>
    <lineage>
        <taxon>unclassified sequences</taxon>
        <taxon>metagenomes</taxon>
        <taxon>ecological metagenomes</taxon>
    </lineage>
</organism>
<accession>A0A3B0VIU3</accession>
<name>A0A3B0VIU3_9ZZZZ</name>
<gene>
    <name evidence="1" type="ORF">MNBD_GAMMA01-657</name>
</gene>